<evidence type="ECO:0000313" key="2">
    <source>
        <dbReference type="EMBL" id="MDQ0338703.1"/>
    </source>
</evidence>
<dbReference type="PANTHER" id="PTHR39426:SF1">
    <property type="entry name" value="HOMOLOGY TO DEATH-ON-CURING PROTEIN OF PHAGE P1"/>
    <property type="match status" value="1"/>
</dbReference>
<dbReference type="Gene3D" id="1.20.120.1870">
    <property type="entry name" value="Fic/DOC protein, Fido domain"/>
    <property type="match status" value="1"/>
</dbReference>
<dbReference type="InterPro" id="IPR003812">
    <property type="entry name" value="Fido"/>
</dbReference>
<dbReference type="PIRSF" id="PIRSF018297">
    <property type="entry name" value="Doc"/>
    <property type="match status" value="1"/>
</dbReference>
<dbReference type="EMBL" id="JAUSUQ010000004">
    <property type="protein sequence ID" value="MDQ0338703.1"/>
    <property type="molecule type" value="Genomic_DNA"/>
</dbReference>
<dbReference type="PANTHER" id="PTHR39426">
    <property type="entry name" value="HOMOLOGY TO DEATH-ON-CURING PROTEIN OF PHAGE P1"/>
    <property type="match status" value="1"/>
</dbReference>
<dbReference type="PROSITE" id="PS51459">
    <property type="entry name" value="FIDO"/>
    <property type="match status" value="1"/>
</dbReference>
<feature type="domain" description="Fido" evidence="1">
    <location>
        <begin position="6"/>
        <end position="126"/>
    </location>
</feature>
<dbReference type="InterPro" id="IPR053737">
    <property type="entry name" value="Type_II_TA_Toxin"/>
</dbReference>
<protein>
    <submittedName>
        <fullName evidence="2">Death-on-curing protein</fullName>
    </submittedName>
</protein>
<proteinExistence type="predicted"/>
<accession>A0ABU0CRK3</accession>
<dbReference type="SUPFAM" id="SSF140931">
    <property type="entry name" value="Fic-like"/>
    <property type="match status" value="1"/>
</dbReference>
<gene>
    <name evidence="2" type="ORF">J2S00_001489</name>
</gene>
<dbReference type="Pfam" id="PF02661">
    <property type="entry name" value="Fic"/>
    <property type="match status" value="1"/>
</dbReference>
<evidence type="ECO:0000313" key="3">
    <source>
        <dbReference type="Proteomes" id="UP001232445"/>
    </source>
</evidence>
<sequence length="132" mass="15186">MATRYLSPRDVAVIHFMAMKKYGEGEQAGIKDQGLLESAVYRPQQTVFGQEAYPTLFEKAAALFESLVRNHPFFNGNKRTAFVATDIFLKKNGYKIIPDDDENEVFIVLVANGNLEFSDIIEWFKQHTEEYR</sequence>
<organism evidence="2 3">
    <name type="scientific">Caldalkalibacillus uzonensis</name>
    <dbReference type="NCBI Taxonomy" id="353224"/>
    <lineage>
        <taxon>Bacteria</taxon>
        <taxon>Bacillati</taxon>
        <taxon>Bacillota</taxon>
        <taxon>Bacilli</taxon>
        <taxon>Bacillales</taxon>
        <taxon>Bacillaceae</taxon>
        <taxon>Caldalkalibacillus</taxon>
    </lineage>
</organism>
<name>A0ABU0CRK3_9BACI</name>
<dbReference type="Proteomes" id="UP001232445">
    <property type="component" value="Unassembled WGS sequence"/>
</dbReference>
<comment type="caution">
    <text evidence="2">The sequence shown here is derived from an EMBL/GenBank/DDBJ whole genome shotgun (WGS) entry which is preliminary data.</text>
</comment>
<keyword evidence="3" id="KW-1185">Reference proteome</keyword>
<reference evidence="2 3" key="1">
    <citation type="submission" date="2023-07" db="EMBL/GenBank/DDBJ databases">
        <title>Genomic Encyclopedia of Type Strains, Phase IV (KMG-IV): sequencing the most valuable type-strain genomes for metagenomic binning, comparative biology and taxonomic classification.</title>
        <authorList>
            <person name="Goeker M."/>
        </authorList>
    </citation>
    <scope>NUCLEOTIDE SEQUENCE [LARGE SCALE GENOMIC DNA]</scope>
    <source>
        <strain evidence="2 3">DSM 17740</strain>
    </source>
</reference>
<dbReference type="NCBIfam" id="TIGR01550">
    <property type="entry name" value="DOC_P1"/>
    <property type="match status" value="1"/>
</dbReference>
<dbReference type="InterPro" id="IPR006440">
    <property type="entry name" value="Doc"/>
</dbReference>
<dbReference type="InterPro" id="IPR036597">
    <property type="entry name" value="Fido-like_dom_sf"/>
</dbReference>
<evidence type="ECO:0000259" key="1">
    <source>
        <dbReference type="PROSITE" id="PS51459"/>
    </source>
</evidence>